<dbReference type="InterPro" id="IPR036047">
    <property type="entry name" value="F-box-like_dom_sf"/>
</dbReference>
<proteinExistence type="predicted"/>
<comment type="caution">
    <text evidence="2">The sequence shown here is derived from an EMBL/GenBank/DDBJ whole genome shotgun (WGS) entry which is preliminary data.</text>
</comment>
<dbReference type="Pfam" id="PF12937">
    <property type="entry name" value="F-box-like"/>
    <property type="match status" value="1"/>
</dbReference>
<evidence type="ECO:0000259" key="1">
    <source>
        <dbReference type="Pfam" id="PF12937"/>
    </source>
</evidence>
<name>A0ABR4J749_9EURO</name>
<feature type="domain" description="F-box" evidence="1">
    <location>
        <begin position="56"/>
        <end position="102"/>
    </location>
</feature>
<organism evidence="2 3">
    <name type="scientific">Aspergillus cavernicola</name>
    <dbReference type="NCBI Taxonomy" id="176166"/>
    <lineage>
        <taxon>Eukaryota</taxon>
        <taxon>Fungi</taxon>
        <taxon>Dikarya</taxon>
        <taxon>Ascomycota</taxon>
        <taxon>Pezizomycotina</taxon>
        <taxon>Eurotiomycetes</taxon>
        <taxon>Eurotiomycetidae</taxon>
        <taxon>Eurotiales</taxon>
        <taxon>Aspergillaceae</taxon>
        <taxon>Aspergillus</taxon>
        <taxon>Aspergillus subgen. Nidulantes</taxon>
    </lineage>
</organism>
<evidence type="ECO:0000313" key="3">
    <source>
        <dbReference type="Proteomes" id="UP001610335"/>
    </source>
</evidence>
<dbReference type="CDD" id="cd09917">
    <property type="entry name" value="F-box_SF"/>
    <property type="match status" value="1"/>
</dbReference>
<keyword evidence="3" id="KW-1185">Reference proteome</keyword>
<evidence type="ECO:0000313" key="2">
    <source>
        <dbReference type="EMBL" id="KAL2834883.1"/>
    </source>
</evidence>
<dbReference type="Proteomes" id="UP001610335">
    <property type="component" value="Unassembled WGS sequence"/>
</dbReference>
<gene>
    <name evidence="2" type="ORF">BDW59DRAFT_136761</name>
</gene>
<protein>
    <recommendedName>
        <fullName evidence="1">F-box domain-containing protein</fullName>
    </recommendedName>
</protein>
<sequence>MMSSLLHLLSSHVKRNRASSLKQTEPEKRTSIRHRVFPSSSSLSVVARPNPTSSIWDLLPVELQIAIFGHCGVTDFLSMKLVCKAFNQVLTTHEQLIARQYLRQRRHGTLPSPIDSQRTYTRNAKDDVVLLSDLFPPVKSARGGHLYTFRYVHSLRRRQKLCSKLAYYLADRVVDRFVHSEPVFMKTSFPSRAGRGDFIKRATARIWFHLTPLMYYTLYFLESYTEARREQTNILLRDFEVGRLPVPIPPHVRKGMYQELQRKIIQAPPFTDTSTLISTHHCMQLLVSYLQYTVPPDEPGISDDSWIGSLLTISPFLRTVEYFSAEIGDGGSQRMQRKDFMYNFHHDITLNEKDDMNSLVFESVPNVHLHGSIQDVWFDVAQAELASRRVPNHNMECVMAWDSLPIVFGCHDCRPAMPGEWHT</sequence>
<accession>A0ABR4J749</accession>
<dbReference type="SUPFAM" id="SSF81383">
    <property type="entry name" value="F-box domain"/>
    <property type="match status" value="1"/>
</dbReference>
<dbReference type="EMBL" id="JBFXLS010000001">
    <property type="protein sequence ID" value="KAL2834883.1"/>
    <property type="molecule type" value="Genomic_DNA"/>
</dbReference>
<dbReference type="InterPro" id="IPR001810">
    <property type="entry name" value="F-box_dom"/>
</dbReference>
<dbReference type="Gene3D" id="1.20.1280.50">
    <property type="match status" value="1"/>
</dbReference>
<reference evidence="2 3" key="1">
    <citation type="submission" date="2024-07" db="EMBL/GenBank/DDBJ databases">
        <title>Section-level genome sequencing and comparative genomics of Aspergillus sections Usti and Cavernicolus.</title>
        <authorList>
            <consortium name="Lawrence Berkeley National Laboratory"/>
            <person name="Nybo J.L."/>
            <person name="Vesth T.C."/>
            <person name="Theobald S."/>
            <person name="Frisvad J.C."/>
            <person name="Larsen T.O."/>
            <person name="Kjaerboelling I."/>
            <person name="Rothschild-Mancinelli K."/>
            <person name="Lyhne E.K."/>
            <person name="Kogle M.E."/>
            <person name="Barry K."/>
            <person name="Clum A."/>
            <person name="Na H."/>
            <person name="Ledsgaard L."/>
            <person name="Lin J."/>
            <person name="Lipzen A."/>
            <person name="Kuo A."/>
            <person name="Riley R."/>
            <person name="Mondo S."/>
            <person name="LaButti K."/>
            <person name="Haridas S."/>
            <person name="Pangalinan J."/>
            <person name="Salamov A.A."/>
            <person name="Simmons B.A."/>
            <person name="Magnuson J.K."/>
            <person name="Chen J."/>
            <person name="Drula E."/>
            <person name="Henrissat B."/>
            <person name="Wiebenga A."/>
            <person name="Lubbers R.J."/>
            <person name="Gomes A.C."/>
            <person name="Makela M.R."/>
            <person name="Stajich J."/>
            <person name="Grigoriev I.V."/>
            <person name="Mortensen U.H."/>
            <person name="De vries R.P."/>
            <person name="Baker S.E."/>
            <person name="Andersen M.R."/>
        </authorList>
    </citation>
    <scope>NUCLEOTIDE SEQUENCE [LARGE SCALE GENOMIC DNA]</scope>
    <source>
        <strain evidence="2 3">CBS 600.67</strain>
    </source>
</reference>